<dbReference type="Proteomes" id="UP000319255">
    <property type="component" value="Unassembled WGS sequence"/>
</dbReference>
<organism evidence="4 5">
    <name type="scientific">Amaricoccus solimangrovi</name>
    <dbReference type="NCBI Taxonomy" id="2589815"/>
    <lineage>
        <taxon>Bacteria</taxon>
        <taxon>Pseudomonadati</taxon>
        <taxon>Pseudomonadota</taxon>
        <taxon>Alphaproteobacteria</taxon>
        <taxon>Rhodobacterales</taxon>
        <taxon>Paracoccaceae</taxon>
        <taxon>Amaricoccus</taxon>
    </lineage>
</organism>
<dbReference type="Pfam" id="PF02798">
    <property type="entry name" value="GST_N"/>
    <property type="match status" value="1"/>
</dbReference>
<dbReference type="RefSeq" id="WP_140455586.1">
    <property type="nucleotide sequence ID" value="NZ_VFRP01000024.1"/>
</dbReference>
<dbReference type="SUPFAM" id="SSF52833">
    <property type="entry name" value="Thioredoxin-like"/>
    <property type="match status" value="1"/>
</dbReference>
<dbReference type="PROSITE" id="PS50405">
    <property type="entry name" value="GST_CTER"/>
    <property type="match status" value="1"/>
</dbReference>
<dbReference type="GO" id="GO:0016740">
    <property type="term" value="F:transferase activity"/>
    <property type="evidence" value="ECO:0007669"/>
    <property type="project" value="UniProtKB-KW"/>
</dbReference>
<dbReference type="AlphaFoldDB" id="A0A501WH89"/>
<dbReference type="Gene3D" id="1.20.1050.10">
    <property type="match status" value="1"/>
</dbReference>
<dbReference type="InterPro" id="IPR004045">
    <property type="entry name" value="Glutathione_S-Trfase_N"/>
</dbReference>
<keyword evidence="5" id="KW-1185">Reference proteome</keyword>
<gene>
    <name evidence="4" type="ORF">FJM51_18335</name>
</gene>
<evidence type="ECO:0000259" key="2">
    <source>
        <dbReference type="PROSITE" id="PS50404"/>
    </source>
</evidence>
<comment type="similarity">
    <text evidence="1">Belongs to the GST superfamily.</text>
</comment>
<dbReference type="InterPro" id="IPR010987">
    <property type="entry name" value="Glutathione-S-Trfase_C-like"/>
</dbReference>
<dbReference type="Gene3D" id="3.40.30.10">
    <property type="entry name" value="Glutaredoxin"/>
    <property type="match status" value="1"/>
</dbReference>
<proteinExistence type="inferred from homology"/>
<evidence type="ECO:0000313" key="5">
    <source>
        <dbReference type="Proteomes" id="UP000319255"/>
    </source>
</evidence>
<reference evidence="4 5" key="1">
    <citation type="submission" date="2019-06" db="EMBL/GenBank/DDBJ databases">
        <title>A novel bacterium of genus Amaricoccus, isolated from marine sediment.</title>
        <authorList>
            <person name="Huang H."/>
            <person name="Mo K."/>
            <person name="Hu Y."/>
        </authorList>
    </citation>
    <scope>NUCLEOTIDE SEQUENCE [LARGE SCALE GENOMIC DNA]</scope>
    <source>
        <strain evidence="4 5">HB172011</strain>
    </source>
</reference>
<dbReference type="InterPro" id="IPR004046">
    <property type="entry name" value="GST_C"/>
</dbReference>
<feature type="domain" description="GST N-terminal" evidence="2">
    <location>
        <begin position="12"/>
        <end position="92"/>
    </location>
</feature>
<dbReference type="Pfam" id="PF00043">
    <property type="entry name" value="GST_C"/>
    <property type="match status" value="1"/>
</dbReference>
<dbReference type="InterPro" id="IPR040079">
    <property type="entry name" value="Glutathione_S-Trfase"/>
</dbReference>
<dbReference type="PANTHER" id="PTHR44051">
    <property type="entry name" value="GLUTATHIONE S-TRANSFERASE-RELATED"/>
    <property type="match status" value="1"/>
</dbReference>
<dbReference type="OrthoDB" id="9811242at2"/>
<dbReference type="CDD" id="cd03046">
    <property type="entry name" value="GST_N_GTT1_like"/>
    <property type="match status" value="1"/>
</dbReference>
<accession>A0A501WH89</accession>
<evidence type="ECO:0000313" key="4">
    <source>
        <dbReference type="EMBL" id="TPE48162.1"/>
    </source>
</evidence>
<dbReference type="CDD" id="cd03207">
    <property type="entry name" value="GST_C_8"/>
    <property type="match status" value="1"/>
</dbReference>
<evidence type="ECO:0000259" key="3">
    <source>
        <dbReference type="PROSITE" id="PS50405"/>
    </source>
</evidence>
<feature type="domain" description="GST C-terminal" evidence="3">
    <location>
        <begin position="95"/>
        <end position="219"/>
    </location>
</feature>
<protein>
    <submittedName>
        <fullName evidence="4">Glutathione S-transferase family protein</fullName>
    </submittedName>
</protein>
<keyword evidence="4" id="KW-0808">Transferase</keyword>
<dbReference type="PROSITE" id="PS50404">
    <property type="entry name" value="GST_NTER"/>
    <property type="match status" value="1"/>
</dbReference>
<dbReference type="PANTHER" id="PTHR44051:SF8">
    <property type="entry name" value="GLUTATHIONE S-TRANSFERASE GSTA"/>
    <property type="match status" value="1"/>
</dbReference>
<comment type="caution">
    <text evidence="4">The sequence shown here is derived from an EMBL/GenBank/DDBJ whole genome shotgun (WGS) entry which is preliminary data.</text>
</comment>
<dbReference type="InterPro" id="IPR036249">
    <property type="entry name" value="Thioredoxin-like_sf"/>
</dbReference>
<sequence>MPEHGRITLTALKWVPPFAAGQVRDHRVRWMLNEIGWDYEVELIDPATQASGAYLAEQPFGQVPVLRETGRPALFETGAIVLDLAERSGRLWPADRDARALVRSWVIAALNSVEPWLSAVAEVDFFTRDETLRDLRRPGAVAAARARLGKLSAALGDRPCLVADEFTAADLMMASVLRVAGHADLLGAHPNLSAYRERCLARPAFRKAVADQCRDIAAHGPEDMGWDPAIFAGTATR</sequence>
<dbReference type="EMBL" id="VFRP01000024">
    <property type="protein sequence ID" value="TPE48162.1"/>
    <property type="molecule type" value="Genomic_DNA"/>
</dbReference>
<name>A0A501WH89_9RHOB</name>
<dbReference type="SUPFAM" id="SSF47616">
    <property type="entry name" value="GST C-terminal domain-like"/>
    <property type="match status" value="1"/>
</dbReference>
<dbReference type="SFLD" id="SFLDG00358">
    <property type="entry name" value="Main_(cytGST)"/>
    <property type="match status" value="1"/>
</dbReference>
<dbReference type="SFLD" id="SFLDS00019">
    <property type="entry name" value="Glutathione_Transferase_(cytos"/>
    <property type="match status" value="1"/>
</dbReference>
<evidence type="ECO:0000256" key="1">
    <source>
        <dbReference type="RuleBase" id="RU003494"/>
    </source>
</evidence>
<dbReference type="InterPro" id="IPR036282">
    <property type="entry name" value="Glutathione-S-Trfase_C_sf"/>
</dbReference>